<dbReference type="AlphaFoldDB" id="A0A7C5QC77"/>
<accession>A0A7C5QC77</accession>
<gene>
    <name evidence="2" type="primary">mobB</name>
    <name evidence="2" type="ORF">ENM11_00630</name>
</gene>
<dbReference type="SUPFAM" id="SSF52540">
    <property type="entry name" value="P-loop containing nucleoside triphosphate hydrolases"/>
    <property type="match status" value="1"/>
</dbReference>
<dbReference type="Gene3D" id="3.40.50.300">
    <property type="entry name" value="P-loop containing nucleotide triphosphate hydrolases"/>
    <property type="match status" value="1"/>
</dbReference>
<dbReference type="EMBL" id="DRWN01000009">
    <property type="protein sequence ID" value="HHK67648.1"/>
    <property type="molecule type" value="Genomic_DNA"/>
</dbReference>
<evidence type="ECO:0000259" key="1">
    <source>
        <dbReference type="Pfam" id="PF03205"/>
    </source>
</evidence>
<reference evidence="2" key="1">
    <citation type="journal article" date="2020" name="mSystems">
        <title>Genome- and Community-Level Interaction Insights into Carbon Utilization and Element Cycling Functions of Hydrothermarchaeota in Hydrothermal Sediment.</title>
        <authorList>
            <person name="Zhou Z."/>
            <person name="Liu Y."/>
            <person name="Xu W."/>
            <person name="Pan J."/>
            <person name="Luo Z.H."/>
            <person name="Li M."/>
        </authorList>
    </citation>
    <scope>NUCLEOTIDE SEQUENCE [LARGE SCALE GENOMIC DNA]</scope>
    <source>
        <strain evidence="2">SpSt-1056</strain>
    </source>
</reference>
<dbReference type="GO" id="GO:0005525">
    <property type="term" value="F:GTP binding"/>
    <property type="evidence" value="ECO:0007669"/>
    <property type="project" value="InterPro"/>
</dbReference>
<dbReference type="GO" id="GO:0006777">
    <property type="term" value="P:Mo-molybdopterin cofactor biosynthetic process"/>
    <property type="evidence" value="ECO:0007669"/>
    <property type="project" value="InterPro"/>
</dbReference>
<name>A0A7C5QC77_CALS0</name>
<dbReference type="Pfam" id="PF03205">
    <property type="entry name" value="MobB"/>
    <property type="match status" value="1"/>
</dbReference>
<dbReference type="PANTHER" id="PTHR40072">
    <property type="entry name" value="MOLYBDOPTERIN-GUANINE DINUCLEOTIDE BIOSYNTHESIS ADAPTER PROTEIN-RELATED"/>
    <property type="match status" value="1"/>
</dbReference>
<evidence type="ECO:0000313" key="2">
    <source>
        <dbReference type="EMBL" id="HHK67648.1"/>
    </source>
</evidence>
<dbReference type="InterPro" id="IPR004435">
    <property type="entry name" value="MobB_dom"/>
</dbReference>
<proteinExistence type="predicted"/>
<dbReference type="NCBIfam" id="TIGR00176">
    <property type="entry name" value="mobB"/>
    <property type="match status" value="1"/>
</dbReference>
<dbReference type="InterPro" id="IPR052539">
    <property type="entry name" value="MGD_biosynthesis_adapter"/>
</dbReference>
<sequence length="230" mass="26191">MLWLRKHPVLTLGLRANPVHASFKRAISVKDVFVNRFPAYFGNNICGHLVRKAVRLIAVLGTKNSGKTSLVEYFVERFVRDGYRVAAVKHIHHRFTIDTENKDTWRMARRGAEIVASISPNELAIMFHKVENQWEYSLQKLLKILDDEGLDLVVFEGFHMLLGGRTDVYKIITVKNSDDAAMFLQTLKQPVLAIVNNSGQPIPEPSIPVFTFPPSDELYNYTRKAVQLSV</sequence>
<organism evidence="2">
    <name type="scientific">Caldiarchaeum subterraneum</name>
    <dbReference type="NCBI Taxonomy" id="311458"/>
    <lineage>
        <taxon>Archaea</taxon>
        <taxon>Nitrososphaerota</taxon>
        <taxon>Candidatus Caldarchaeales</taxon>
        <taxon>Candidatus Caldarchaeaceae</taxon>
        <taxon>Candidatus Caldarchaeum</taxon>
    </lineage>
</organism>
<dbReference type="InterPro" id="IPR027417">
    <property type="entry name" value="P-loop_NTPase"/>
</dbReference>
<feature type="domain" description="Molybdopterin-guanine dinucleotide biosynthesis protein B (MobB)" evidence="1">
    <location>
        <begin position="57"/>
        <end position="195"/>
    </location>
</feature>
<comment type="caution">
    <text evidence="2">The sequence shown here is derived from an EMBL/GenBank/DDBJ whole genome shotgun (WGS) entry which is preliminary data.</text>
</comment>
<protein>
    <submittedName>
        <fullName evidence="2">Molybdopterin-guanine dinucleotide biosynthesis protein B</fullName>
    </submittedName>
</protein>
<dbReference type="PANTHER" id="PTHR40072:SF1">
    <property type="entry name" value="MOLYBDOPTERIN-GUANINE DINUCLEOTIDE BIOSYNTHESIS ADAPTER PROTEIN"/>
    <property type="match status" value="1"/>
</dbReference>